<evidence type="ECO:0000313" key="2">
    <source>
        <dbReference type="Proteomes" id="UP001362999"/>
    </source>
</evidence>
<dbReference type="AlphaFoldDB" id="A0AAW0A0D7"/>
<protein>
    <submittedName>
        <fullName evidence="1">Uncharacterized protein</fullName>
    </submittedName>
</protein>
<dbReference type="EMBL" id="JAWWNJ010000095">
    <property type="protein sequence ID" value="KAK6996910.1"/>
    <property type="molecule type" value="Genomic_DNA"/>
</dbReference>
<proteinExistence type="predicted"/>
<keyword evidence="2" id="KW-1185">Reference proteome</keyword>
<organism evidence="1 2">
    <name type="scientific">Favolaschia claudopus</name>
    <dbReference type="NCBI Taxonomy" id="2862362"/>
    <lineage>
        <taxon>Eukaryota</taxon>
        <taxon>Fungi</taxon>
        <taxon>Dikarya</taxon>
        <taxon>Basidiomycota</taxon>
        <taxon>Agaricomycotina</taxon>
        <taxon>Agaricomycetes</taxon>
        <taxon>Agaricomycetidae</taxon>
        <taxon>Agaricales</taxon>
        <taxon>Marasmiineae</taxon>
        <taxon>Mycenaceae</taxon>
        <taxon>Favolaschia</taxon>
    </lineage>
</organism>
<dbReference type="Proteomes" id="UP001362999">
    <property type="component" value="Unassembled WGS sequence"/>
</dbReference>
<accession>A0AAW0A0D7</accession>
<reference evidence="1 2" key="1">
    <citation type="journal article" date="2024" name="J Genomics">
        <title>Draft genome sequencing and assembly of Favolaschia claudopus CIRM-BRFM 2984 isolated from oak limbs.</title>
        <authorList>
            <person name="Navarro D."/>
            <person name="Drula E."/>
            <person name="Chaduli D."/>
            <person name="Cazenave R."/>
            <person name="Ahrendt S."/>
            <person name="Wang J."/>
            <person name="Lipzen A."/>
            <person name="Daum C."/>
            <person name="Barry K."/>
            <person name="Grigoriev I.V."/>
            <person name="Favel A."/>
            <person name="Rosso M.N."/>
            <person name="Martin F."/>
        </authorList>
    </citation>
    <scope>NUCLEOTIDE SEQUENCE [LARGE SCALE GENOMIC DNA]</scope>
    <source>
        <strain evidence="1 2">CIRM-BRFM 2984</strain>
    </source>
</reference>
<evidence type="ECO:0000313" key="1">
    <source>
        <dbReference type="EMBL" id="KAK6996910.1"/>
    </source>
</evidence>
<sequence>MGRGTVGRNLTERRCVFPVDGNADEGGMVCSSFPGVRGRRADAGARDGLPASRSKRILDPDALRCERAAVVRVWQLYRIENKKLDTGRLAGHHGPFISTPVSPQARLCEPLCHRVSHNTSDSKYPLFGVRRICFTPKPLSSPLSERIRAMMEGKSWGRLGTDSGLTKSGYAGIDKRRGGGGCRSSGRHLRNIRTSRGPAHMYTLCIDELSDQRYESIDEFGLLADMARHERPEDRGTMRGRFLGYTGRQCERAGATGHAKPGPSEWVG</sequence>
<name>A0AAW0A0D7_9AGAR</name>
<comment type="caution">
    <text evidence="1">The sequence shown here is derived from an EMBL/GenBank/DDBJ whole genome shotgun (WGS) entry which is preliminary data.</text>
</comment>
<gene>
    <name evidence="1" type="ORF">R3P38DRAFT_2799226</name>
</gene>